<dbReference type="Gene3D" id="3.30.2280.10">
    <property type="entry name" value="Hypothetical protein (hspc210)"/>
    <property type="match status" value="1"/>
</dbReference>
<feature type="region of interest" description="Disordered" evidence="2">
    <location>
        <begin position="1369"/>
        <end position="1390"/>
    </location>
</feature>
<accession>A0A1R1YN58</accession>
<dbReference type="SUPFAM" id="SSF48452">
    <property type="entry name" value="TPR-like"/>
    <property type="match status" value="1"/>
</dbReference>
<dbReference type="InterPro" id="IPR011990">
    <property type="entry name" value="TPR-like_helical_dom_sf"/>
</dbReference>
<evidence type="ECO:0000313" key="4">
    <source>
        <dbReference type="EMBL" id="OMJ28166.1"/>
    </source>
</evidence>
<evidence type="ECO:0000256" key="2">
    <source>
        <dbReference type="SAM" id="MobiDB-lite"/>
    </source>
</evidence>
<feature type="domain" description="Clu" evidence="3">
    <location>
        <begin position="404"/>
        <end position="653"/>
    </location>
</feature>
<dbReference type="Pfam" id="PF12807">
    <property type="entry name" value="eIF3_p135"/>
    <property type="match status" value="1"/>
</dbReference>
<dbReference type="GO" id="GO:0005737">
    <property type="term" value="C:cytoplasm"/>
    <property type="evidence" value="ECO:0007669"/>
    <property type="project" value="TreeGrafter"/>
</dbReference>
<feature type="region of interest" description="Disordered" evidence="2">
    <location>
        <begin position="1"/>
        <end position="39"/>
    </location>
</feature>
<dbReference type="InterPro" id="IPR033646">
    <property type="entry name" value="CLU-central"/>
</dbReference>
<feature type="region of interest" description="Disordered" evidence="2">
    <location>
        <begin position="711"/>
        <end position="757"/>
    </location>
</feature>
<feature type="compositionally biased region" description="Polar residues" evidence="2">
    <location>
        <begin position="1"/>
        <end position="15"/>
    </location>
</feature>
<protein>
    <submittedName>
        <fullName evidence="4">Clustered mitochondria protein-like protein</fullName>
    </submittedName>
</protein>
<organism evidence="4 5">
    <name type="scientific">Smittium culicis</name>
    <dbReference type="NCBI Taxonomy" id="133412"/>
    <lineage>
        <taxon>Eukaryota</taxon>
        <taxon>Fungi</taxon>
        <taxon>Fungi incertae sedis</taxon>
        <taxon>Zoopagomycota</taxon>
        <taxon>Kickxellomycotina</taxon>
        <taxon>Harpellomycetes</taxon>
        <taxon>Harpellales</taxon>
        <taxon>Legeriomycetaceae</taxon>
        <taxon>Smittium</taxon>
    </lineage>
</organism>
<evidence type="ECO:0000259" key="3">
    <source>
        <dbReference type="PROSITE" id="PS51823"/>
    </source>
</evidence>
<feature type="region of interest" description="Disordered" evidence="2">
    <location>
        <begin position="1333"/>
        <end position="1353"/>
    </location>
</feature>
<dbReference type="OrthoDB" id="1414216at2759"/>
<dbReference type="InterPro" id="IPR025697">
    <property type="entry name" value="CLU_dom"/>
</dbReference>
<feature type="compositionally biased region" description="Basic and acidic residues" evidence="2">
    <location>
        <begin position="16"/>
        <end position="28"/>
    </location>
</feature>
<sequence>MSSSDQDFPASTNDPVENKVSTDSEVPHESSQLDQTIENETSAKEIKAVKICISSPNGAEIKLQLIGSELIQEIKQVILQSPETIEYSCFDLLYLDIPLENHLTIIDVVYPLPELSSPEAEILPESADIDRDLSLFDYETVYQFRILEKKYSERDARVHISRMKDLLEGARQVTDNKFSIDVGTTLFPIINESIVGKQKSPKNSSNTNSLSKQSKKGNKQKFSKGKSSVNNTKKSEVASQESTNTINKPKVKKYSLNATPPLTKISSIPWRNRIKPEQCIKGLILSGWNPVRPDRYQKGDLFYLQISTLEGQVYYVTSSINGFFVNNSTSSKFDPSRADPVRESHSLISLVRKLSPRFTKSFDSLQKSVNSLFPLETVSISSCNQITAPWIVPSINDAALSLQDDRQNDLGIIQQSLLKMGFRGSDSIRDWNEELQSIREMDTSSQNEYEGALKDNQMLVWLNEFTEAAIAGAIAVVDNDLLPLNPSELPEQYIYLRENIFFSKANDSRDLFAKLGGDNAAIVAASKDVEGVQLLNGLDVNGLYQLGTVLVDYRGCRVIAQTVVPGILRVENENPVIYGSVDNGVSIKSNSDFHKLLEPVANQLRLKEHQIKDGEGETHTLYTSLDVKGIKGTDNRSYLVDLFRLFPVDSEFIRTECDELDAAELSPSDSQPINNKNSDYPVYPHKITLLRNELLTLYWESSVRNQVKEIVKNREENQPSAESGDDNSDVKSEQAGENSSAKESNESETPTAQKSDLELAREKVLESIVSLNQDAFVPLIQTENNKEFNDSVFENDKKFVSKASAFLHTEVIPGFVNELIIANLAPITGKSLSRHMHSRGINMRYLGTIANKLSSDDKSTQAIYHLIIREMITRSVKHLIRDIFKRVPDYTTHASIFAFVINSLFSIDTDKIAEFDSIKLTLSHLDISSKSDVTNTIKEIVSTRFRFNLPENWVDEFVIPYKRIVLRESCIKCGVQIVLKNYDDLFSNKSNKSRNDLNDSSLSLSTTNLDSQNTNELSYLTSQDILNFVPVVRVAGSPVSLPSETLEFGRTMIAEGNKEMGLSLLHNLCLFHEQKCGNLHPTTARCYADLATIYHELDENSTAIELMHQAIIANERSSGVDDTETIYNYLNLAMFEHANKNTEVALNYIYHALDLWKLVGTLNHPILSVIYSNIAAMHQQLLVESSQKSESLNANKTHDSLIFFEKSVSLRESLYGTENVLTASSALNYAKAIASTGDLKLAVSKVKSAHAVFKEKLGAEDPKTLDAKDWLDNLTVMAVEKAKNEKDIAEAKANLINERNILLGKKGLQAISSEDLISSINSNSKNLQILQQKTVNSNGKKGSSSSKKNSKAGDMTIDDLYNFIVGSDKTLKPMSNKNKTAEKANRKKKN</sequence>
<comment type="caution">
    <text evidence="4">The sequence shown here is derived from an EMBL/GenBank/DDBJ whole genome shotgun (WGS) entry which is preliminary data.</text>
</comment>
<dbReference type="InterPro" id="IPR027523">
    <property type="entry name" value="CLU_prot"/>
</dbReference>
<feature type="compositionally biased region" description="Polar residues" evidence="2">
    <location>
        <begin position="29"/>
        <end position="39"/>
    </location>
</feature>
<dbReference type="Pfam" id="PF13236">
    <property type="entry name" value="CLU"/>
    <property type="match status" value="1"/>
</dbReference>
<dbReference type="InterPro" id="IPR023231">
    <property type="entry name" value="GSKIP_dom_sf"/>
</dbReference>
<dbReference type="GO" id="GO:0048312">
    <property type="term" value="P:intracellular distribution of mitochondria"/>
    <property type="evidence" value="ECO:0007669"/>
    <property type="project" value="TreeGrafter"/>
</dbReference>
<dbReference type="PANTHER" id="PTHR12601">
    <property type="entry name" value="EUKARYOTIC TRANSLATION INITIATION FACTOR 3 SUBUNIT EIF-3"/>
    <property type="match status" value="1"/>
</dbReference>
<dbReference type="EMBL" id="LSSM01000691">
    <property type="protein sequence ID" value="OMJ28166.1"/>
    <property type="molecule type" value="Genomic_DNA"/>
</dbReference>
<dbReference type="CDD" id="cd15466">
    <property type="entry name" value="CLU-central"/>
    <property type="match status" value="1"/>
</dbReference>
<reference evidence="5" key="1">
    <citation type="submission" date="2017-01" db="EMBL/GenBank/DDBJ databases">
        <authorList>
            <person name="Wang Y."/>
            <person name="White M."/>
            <person name="Kvist S."/>
            <person name="Moncalvo J.-M."/>
        </authorList>
    </citation>
    <scope>NUCLEOTIDE SEQUENCE [LARGE SCALE GENOMIC DNA]</scope>
    <source>
        <strain evidence="5">ID-206-W2</strain>
    </source>
</reference>
<dbReference type="Proteomes" id="UP000187429">
    <property type="component" value="Unassembled WGS sequence"/>
</dbReference>
<dbReference type="GO" id="GO:0003729">
    <property type="term" value="F:mRNA binding"/>
    <property type="evidence" value="ECO:0007669"/>
    <property type="project" value="TreeGrafter"/>
</dbReference>
<dbReference type="Gene3D" id="1.25.40.10">
    <property type="entry name" value="Tetratricopeptide repeat domain"/>
    <property type="match status" value="2"/>
</dbReference>
<dbReference type="Pfam" id="PF13374">
    <property type="entry name" value="TPR_10"/>
    <property type="match status" value="1"/>
</dbReference>
<feature type="region of interest" description="Disordered" evidence="2">
    <location>
        <begin position="197"/>
        <end position="252"/>
    </location>
</feature>
<feature type="compositionally biased region" description="Basic residues" evidence="2">
    <location>
        <begin position="213"/>
        <end position="224"/>
    </location>
</feature>
<evidence type="ECO:0000313" key="5">
    <source>
        <dbReference type="Proteomes" id="UP000187429"/>
    </source>
</evidence>
<keyword evidence="1" id="KW-0963">Cytoplasm</keyword>
<name>A0A1R1YN58_9FUNG</name>
<dbReference type="PROSITE" id="PS51823">
    <property type="entry name" value="CLU"/>
    <property type="match status" value="1"/>
</dbReference>
<dbReference type="PANTHER" id="PTHR12601:SF6">
    <property type="entry name" value="CLUSTERED MITOCHONDRIA PROTEIN HOMOLOG"/>
    <property type="match status" value="1"/>
</dbReference>
<keyword evidence="5" id="KW-1185">Reference proteome</keyword>
<feature type="compositionally biased region" description="Polar residues" evidence="2">
    <location>
        <begin position="229"/>
        <end position="247"/>
    </location>
</feature>
<gene>
    <name evidence="4" type="ORF">AYI69_g2361</name>
</gene>
<proteinExistence type="predicted"/>
<feature type="compositionally biased region" description="Low complexity" evidence="2">
    <location>
        <begin position="1333"/>
        <end position="1347"/>
    </location>
</feature>
<dbReference type="SUPFAM" id="SSF103107">
    <property type="entry name" value="Hypothetical protein c14orf129, hspc210"/>
    <property type="match status" value="1"/>
</dbReference>
<evidence type="ECO:0000256" key="1">
    <source>
        <dbReference type="ARBA" id="ARBA00022490"/>
    </source>
</evidence>